<sequence length="311" mass="34276">MDAQSRVETARTEQSSTPSLDLSQVGTFLKGFGSSGAENLQPIGSLVLRTEAEELSLLTGLRTDLLEQCGEGLPSDDFLLLCLRVWRYKELDALRVAKKFVSFRRGAGWPFQLSAESVCPALSTGMHWLLPNRDSKGRRVLVYNVRFLDTRLCSVENYQKMGCYVLEQAMLEIETADFGVTLVIDLQGVSPFTLLPSFGLSDLTRGTDMWRDAYPCKLKQIFVINLSAALRFALSGIIRVLPQKIQERVIFVSTNLAELHTVVPASVLPPSLGGVCDPSWKEWCAERQGATSSTPSSTCTTQPPTSTTAFI</sequence>
<dbReference type="AlphaFoldDB" id="A0A813FJW9"/>
<dbReference type="GO" id="GO:1902936">
    <property type="term" value="F:phosphatidylinositol bisphosphate binding"/>
    <property type="evidence" value="ECO:0007669"/>
    <property type="project" value="TreeGrafter"/>
</dbReference>
<gene>
    <name evidence="3" type="ORF">PGLA1383_LOCUS30540</name>
    <name evidence="4" type="ORF">PGLA2088_LOCUS38899</name>
</gene>
<keyword evidence="5" id="KW-1185">Reference proteome</keyword>
<dbReference type="SUPFAM" id="SSF52087">
    <property type="entry name" value="CRAL/TRIO domain"/>
    <property type="match status" value="1"/>
</dbReference>
<evidence type="ECO:0000259" key="2">
    <source>
        <dbReference type="PROSITE" id="PS50191"/>
    </source>
</evidence>
<name>A0A813FJW9_POLGL</name>
<dbReference type="SMART" id="SM00516">
    <property type="entry name" value="SEC14"/>
    <property type="match status" value="1"/>
</dbReference>
<comment type="caution">
    <text evidence="3">The sequence shown here is derived from an EMBL/GenBank/DDBJ whole genome shotgun (WGS) entry which is preliminary data.</text>
</comment>
<dbReference type="Proteomes" id="UP000654075">
    <property type="component" value="Unassembled WGS sequence"/>
</dbReference>
<dbReference type="EMBL" id="CAJNNV010025154">
    <property type="protein sequence ID" value="CAE8612752.1"/>
    <property type="molecule type" value="Genomic_DNA"/>
</dbReference>
<dbReference type="PROSITE" id="PS50191">
    <property type="entry name" value="CRAL_TRIO"/>
    <property type="match status" value="1"/>
</dbReference>
<dbReference type="Gene3D" id="3.40.525.10">
    <property type="entry name" value="CRAL-TRIO lipid binding domain"/>
    <property type="match status" value="1"/>
</dbReference>
<evidence type="ECO:0000313" key="4">
    <source>
        <dbReference type="EMBL" id="CAE8716053.1"/>
    </source>
</evidence>
<feature type="region of interest" description="Disordered" evidence="1">
    <location>
        <begin position="288"/>
        <end position="311"/>
    </location>
</feature>
<evidence type="ECO:0000256" key="1">
    <source>
        <dbReference type="SAM" id="MobiDB-lite"/>
    </source>
</evidence>
<protein>
    <recommendedName>
        <fullName evidence="2">CRAL-TRIO domain-containing protein</fullName>
    </recommendedName>
</protein>
<dbReference type="Proteomes" id="UP000626109">
    <property type="component" value="Unassembled WGS sequence"/>
</dbReference>
<feature type="compositionally biased region" description="Low complexity" evidence="1">
    <location>
        <begin position="291"/>
        <end position="311"/>
    </location>
</feature>
<dbReference type="PRINTS" id="PR00180">
    <property type="entry name" value="CRETINALDHBP"/>
</dbReference>
<dbReference type="InterPro" id="IPR001251">
    <property type="entry name" value="CRAL-TRIO_dom"/>
</dbReference>
<accession>A0A813FJW9</accession>
<evidence type="ECO:0000313" key="3">
    <source>
        <dbReference type="EMBL" id="CAE8612752.1"/>
    </source>
</evidence>
<feature type="domain" description="CRAL-TRIO" evidence="2">
    <location>
        <begin position="129"/>
        <end position="280"/>
    </location>
</feature>
<organism evidence="3 5">
    <name type="scientific">Polarella glacialis</name>
    <name type="common">Dinoflagellate</name>
    <dbReference type="NCBI Taxonomy" id="89957"/>
    <lineage>
        <taxon>Eukaryota</taxon>
        <taxon>Sar</taxon>
        <taxon>Alveolata</taxon>
        <taxon>Dinophyceae</taxon>
        <taxon>Suessiales</taxon>
        <taxon>Suessiaceae</taxon>
        <taxon>Polarella</taxon>
    </lineage>
</organism>
<reference evidence="3" key="1">
    <citation type="submission" date="2021-02" db="EMBL/GenBank/DDBJ databases">
        <authorList>
            <person name="Dougan E. K."/>
            <person name="Rhodes N."/>
            <person name="Thang M."/>
            <person name="Chan C."/>
        </authorList>
    </citation>
    <scope>NUCLEOTIDE SEQUENCE</scope>
</reference>
<dbReference type="GO" id="GO:0016020">
    <property type="term" value="C:membrane"/>
    <property type="evidence" value="ECO:0007669"/>
    <property type="project" value="TreeGrafter"/>
</dbReference>
<evidence type="ECO:0000313" key="5">
    <source>
        <dbReference type="Proteomes" id="UP000654075"/>
    </source>
</evidence>
<dbReference type="PANTHER" id="PTHR10174:SF208">
    <property type="entry name" value="CRAL-TRIO DOMAIN-CONTAINING PROTEIN DDB_G0278031"/>
    <property type="match status" value="1"/>
</dbReference>
<dbReference type="EMBL" id="CAJNNW010032901">
    <property type="protein sequence ID" value="CAE8716053.1"/>
    <property type="molecule type" value="Genomic_DNA"/>
</dbReference>
<dbReference type="OrthoDB" id="75724at2759"/>
<dbReference type="PANTHER" id="PTHR10174">
    <property type="entry name" value="ALPHA-TOCOPHEROL TRANSFER PROTEIN-RELATED"/>
    <property type="match status" value="1"/>
</dbReference>
<dbReference type="Pfam" id="PF00650">
    <property type="entry name" value="CRAL_TRIO"/>
    <property type="match status" value="1"/>
</dbReference>
<proteinExistence type="predicted"/>
<dbReference type="InterPro" id="IPR036865">
    <property type="entry name" value="CRAL-TRIO_dom_sf"/>
</dbReference>
<dbReference type="CDD" id="cd00170">
    <property type="entry name" value="SEC14"/>
    <property type="match status" value="1"/>
</dbReference>